<keyword evidence="1" id="KW-0472">Membrane</keyword>
<name>A0A9W5Q3K4_BACCE</name>
<evidence type="ECO:0000313" key="3">
    <source>
        <dbReference type="EMBL" id="EOO66510.1"/>
    </source>
</evidence>
<dbReference type="EMBL" id="AHFL01000030">
    <property type="protein sequence ID" value="EOO65022.1"/>
    <property type="molecule type" value="Genomic_DNA"/>
</dbReference>
<evidence type="ECO:0000313" key="4">
    <source>
        <dbReference type="Proteomes" id="UP000014023"/>
    </source>
</evidence>
<feature type="transmembrane region" description="Helical" evidence="1">
    <location>
        <begin position="70"/>
        <end position="88"/>
    </location>
</feature>
<keyword evidence="1" id="KW-1133">Transmembrane helix</keyword>
<organism evidence="3 4">
    <name type="scientific">Bacillus cereus VD196</name>
    <dbReference type="NCBI Taxonomy" id="1053243"/>
    <lineage>
        <taxon>Bacteria</taxon>
        <taxon>Bacillati</taxon>
        <taxon>Bacillota</taxon>
        <taxon>Bacilli</taxon>
        <taxon>Bacillales</taxon>
        <taxon>Bacillaceae</taxon>
        <taxon>Bacillus</taxon>
        <taxon>Bacillus cereus group</taxon>
    </lineage>
</organism>
<dbReference type="EMBL" id="AHFL01000014">
    <property type="protein sequence ID" value="EOO66510.1"/>
    <property type="molecule type" value="Genomic_DNA"/>
</dbReference>
<protein>
    <submittedName>
        <fullName evidence="3">Uncharacterized protein</fullName>
    </submittedName>
</protein>
<dbReference type="Proteomes" id="UP000014023">
    <property type="component" value="Unassembled WGS sequence"/>
</dbReference>
<proteinExistence type="predicted"/>
<evidence type="ECO:0000313" key="2">
    <source>
        <dbReference type="EMBL" id="EOO65022.1"/>
    </source>
</evidence>
<evidence type="ECO:0000256" key="1">
    <source>
        <dbReference type="SAM" id="Phobius"/>
    </source>
</evidence>
<comment type="caution">
    <text evidence="3">The sequence shown here is derived from an EMBL/GenBank/DDBJ whole genome shotgun (WGS) entry which is preliminary data.</text>
</comment>
<sequence>MGYYVIALFFCLVLNNFFNEFTLMYGLLVTLTFLVVRFLPLFLNSQKHTLSTSLFSFLCTLMVLRDMFMIPSLIMNFIIISFGCFIIGDRFKKLN</sequence>
<keyword evidence="1" id="KW-0812">Transmembrane</keyword>
<feature type="transmembrane region" description="Helical" evidence="1">
    <location>
        <begin position="6"/>
        <end position="36"/>
    </location>
</feature>
<accession>A0A9W5Q3K4</accession>
<gene>
    <name evidence="3" type="ORF">IKE_03068</name>
    <name evidence="2" type="ORF">IKE_03992</name>
</gene>
<dbReference type="AlphaFoldDB" id="A0A9W5Q3K4"/>
<reference evidence="3 4" key="1">
    <citation type="submission" date="2012-12" db="EMBL/GenBank/DDBJ databases">
        <title>The Genome Sequence of Bacillus cereus VD196.</title>
        <authorList>
            <consortium name="The Broad Institute Genome Sequencing Platform"/>
            <consortium name="The Broad Institute Genome Sequencing Center for Infectious Disease"/>
            <person name="Feldgarden M."/>
            <person name="Van der Auwera G.A."/>
            <person name="Mahillon J."/>
            <person name="Duprez V."/>
            <person name="Timmery S."/>
            <person name="Mattelet C."/>
            <person name="Dierick K."/>
            <person name="Sun M."/>
            <person name="Yu Z."/>
            <person name="Zhu L."/>
            <person name="Hu X."/>
            <person name="Shank E.B."/>
            <person name="Swiecicka I."/>
            <person name="Hansen B.M."/>
            <person name="Andrup L."/>
            <person name="Walker B."/>
            <person name="Young S.K."/>
            <person name="Zeng Q."/>
            <person name="Gargeya S."/>
            <person name="Fitzgerald M."/>
            <person name="Haas B."/>
            <person name="Abouelleil A."/>
            <person name="Alvarado L."/>
            <person name="Arachchi H.M."/>
            <person name="Berlin A.M."/>
            <person name="Chapman S.B."/>
            <person name="Dewar J."/>
            <person name="Goldberg J."/>
            <person name="Griggs A."/>
            <person name="Gujja S."/>
            <person name="Hansen M."/>
            <person name="Howarth C."/>
            <person name="Imamovic A."/>
            <person name="Larimer J."/>
            <person name="McCowan C."/>
            <person name="Murphy C."/>
            <person name="Neiman D."/>
            <person name="Pearson M."/>
            <person name="Priest M."/>
            <person name="Roberts A."/>
            <person name="Saif S."/>
            <person name="Shea T."/>
            <person name="Sisk P."/>
            <person name="Sykes S."/>
            <person name="Wortman J."/>
            <person name="Nusbaum C."/>
            <person name="Birren B."/>
        </authorList>
    </citation>
    <scope>NUCLEOTIDE SEQUENCE [LARGE SCALE GENOMIC DNA]</scope>
    <source>
        <strain evidence="3 4">VD196</strain>
    </source>
</reference>